<keyword evidence="3" id="KW-1185">Reference proteome</keyword>
<proteinExistence type="predicted"/>
<name>A0A7W7VL77_9ACTN</name>
<evidence type="ECO:0000313" key="2">
    <source>
        <dbReference type="EMBL" id="MBB4914521.1"/>
    </source>
</evidence>
<evidence type="ECO:0000313" key="3">
    <source>
        <dbReference type="Proteomes" id="UP000552644"/>
    </source>
</evidence>
<dbReference type="EMBL" id="JACHJP010000001">
    <property type="protein sequence ID" value="MBB4914521.1"/>
    <property type="molecule type" value="Genomic_DNA"/>
</dbReference>
<dbReference type="Proteomes" id="UP000552644">
    <property type="component" value="Unassembled WGS sequence"/>
</dbReference>
<dbReference type="AlphaFoldDB" id="A0A7W7VL77"/>
<keyword evidence="1" id="KW-0812">Transmembrane</keyword>
<evidence type="ECO:0000256" key="1">
    <source>
        <dbReference type="SAM" id="Phobius"/>
    </source>
</evidence>
<reference evidence="2 3" key="1">
    <citation type="submission" date="2020-08" db="EMBL/GenBank/DDBJ databases">
        <title>Genomic Encyclopedia of Type Strains, Phase III (KMG-III): the genomes of soil and plant-associated and newly described type strains.</title>
        <authorList>
            <person name="Whitman W."/>
        </authorList>
    </citation>
    <scope>NUCLEOTIDE SEQUENCE [LARGE SCALE GENOMIC DNA]</scope>
    <source>
        <strain evidence="2 3">CECT 8840</strain>
    </source>
</reference>
<keyword evidence="1" id="KW-1133">Transmembrane helix</keyword>
<accession>A0A7W7VL77</accession>
<gene>
    <name evidence="2" type="ORF">FHS44_001593</name>
</gene>
<comment type="caution">
    <text evidence="2">The sequence shown here is derived from an EMBL/GenBank/DDBJ whole genome shotgun (WGS) entry which is preliminary data.</text>
</comment>
<sequence>MSTPRKLTLLTAITGPLAVVALALLTALGAVSVTVALTLAAAAAVLAAQALILVTLRRTDGKALRVDNRVKRQEAELARVRAAVERLDGRLDEIVSLLREESGRHEEDLRAILVSLGEDRLAAVPRRREMEEMVSELLPKLAAAEARPWRAGPEGAA</sequence>
<dbReference type="RefSeq" id="WP_184713165.1">
    <property type="nucleotide sequence ID" value="NZ_JACHJP010000001.1"/>
</dbReference>
<feature type="transmembrane region" description="Helical" evidence="1">
    <location>
        <begin position="39"/>
        <end position="56"/>
    </location>
</feature>
<organism evidence="2 3">
    <name type="scientific">Streptosporangium saharense</name>
    <dbReference type="NCBI Taxonomy" id="1706840"/>
    <lineage>
        <taxon>Bacteria</taxon>
        <taxon>Bacillati</taxon>
        <taxon>Actinomycetota</taxon>
        <taxon>Actinomycetes</taxon>
        <taxon>Streptosporangiales</taxon>
        <taxon>Streptosporangiaceae</taxon>
        <taxon>Streptosporangium</taxon>
    </lineage>
</organism>
<protein>
    <submittedName>
        <fullName evidence="2">Type VI protein secretion system component VasK</fullName>
    </submittedName>
</protein>
<keyword evidence="1" id="KW-0472">Membrane</keyword>